<comment type="catalytic activity">
    <reaction evidence="8">
        <text>L-seryl-[protein] + ATP = O-phospho-L-seryl-[protein] + ADP + H(+)</text>
        <dbReference type="Rhea" id="RHEA:17989"/>
        <dbReference type="Rhea" id="RHEA-COMP:9863"/>
        <dbReference type="Rhea" id="RHEA-COMP:11604"/>
        <dbReference type="ChEBI" id="CHEBI:15378"/>
        <dbReference type="ChEBI" id="CHEBI:29999"/>
        <dbReference type="ChEBI" id="CHEBI:30616"/>
        <dbReference type="ChEBI" id="CHEBI:83421"/>
        <dbReference type="ChEBI" id="CHEBI:456216"/>
        <dbReference type="EC" id="2.7.11.1"/>
    </reaction>
</comment>
<protein>
    <recommendedName>
        <fullName evidence="1">non-specific serine/threonine protein kinase</fullName>
        <ecNumber evidence="1">2.7.11.1</ecNumber>
    </recommendedName>
</protein>
<evidence type="ECO:0000256" key="5">
    <source>
        <dbReference type="ARBA" id="ARBA00022777"/>
    </source>
</evidence>
<evidence type="ECO:0000256" key="7">
    <source>
        <dbReference type="ARBA" id="ARBA00047899"/>
    </source>
</evidence>
<dbReference type="PANTHER" id="PTHR47634:SF9">
    <property type="entry name" value="PROTEIN KINASE DOMAIN-CONTAINING PROTEIN-RELATED"/>
    <property type="match status" value="1"/>
</dbReference>
<evidence type="ECO:0000256" key="2">
    <source>
        <dbReference type="ARBA" id="ARBA00022527"/>
    </source>
</evidence>
<reference evidence="11 12" key="1">
    <citation type="submission" date="2019-04" db="EMBL/GenBank/DDBJ databases">
        <title>Fungal friends and foes A comparative genomics study of 23 Aspergillus species from section Flavi.</title>
        <authorList>
            <consortium name="DOE Joint Genome Institute"/>
            <person name="Kjaerbolling I."/>
            <person name="Vesth T.C."/>
            <person name="Frisvad J.C."/>
            <person name="Nybo J.L."/>
            <person name="Theobald S."/>
            <person name="Kildgaard S."/>
            <person name="Petersen T.I."/>
            <person name="Kuo A."/>
            <person name="Sato A."/>
            <person name="Lyhne E.K."/>
            <person name="Kogle M.E."/>
            <person name="Wiebenga A."/>
            <person name="Kun R.S."/>
            <person name="Lubbers R.J."/>
            <person name="Makela M.R."/>
            <person name="Barry K."/>
            <person name="Chovatia M."/>
            <person name="Clum A."/>
            <person name="Daum C."/>
            <person name="Haridas S."/>
            <person name="He G."/>
            <person name="LaButti K."/>
            <person name="Lipzen A."/>
            <person name="Mondo S."/>
            <person name="Pangilinan J."/>
            <person name="Riley R."/>
            <person name="Salamov A."/>
            <person name="Simmons B.A."/>
            <person name="Magnuson J.K."/>
            <person name="Henrissat B."/>
            <person name="Mortensen U.H."/>
            <person name="Larsen T.O."/>
            <person name="De vries R.P."/>
            <person name="Grigoriev I.V."/>
            <person name="Machida M."/>
            <person name="Baker S.E."/>
            <person name="Andersen M.R."/>
        </authorList>
    </citation>
    <scope>NUCLEOTIDE SEQUENCE [LARGE SCALE GENOMIC DNA]</scope>
    <source>
        <strain evidence="11 12">CBS 117618</strain>
    </source>
</reference>
<dbReference type="AlphaFoldDB" id="A0A5N6DIG3"/>
<feature type="compositionally biased region" description="Pro residues" evidence="9">
    <location>
        <begin position="185"/>
        <end position="194"/>
    </location>
</feature>
<dbReference type="GO" id="GO:0050684">
    <property type="term" value="P:regulation of mRNA processing"/>
    <property type="evidence" value="ECO:0007669"/>
    <property type="project" value="TreeGrafter"/>
</dbReference>
<evidence type="ECO:0000256" key="8">
    <source>
        <dbReference type="ARBA" id="ARBA00048679"/>
    </source>
</evidence>
<proteinExistence type="predicted"/>
<dbReference type="InterPro" id="IPR000719">
    <property type="entry name" value="Prot_kinase_dom"/>
</dbReference>
<dbReference type="SUPFAM" id="SSF56112">
    <property type="entry name" value="Protein kinase-like (PK-like)"/>
    <property type="match status" value="1"/>
</dbReference>
<accession>A0A5N6DIG3</accession>
<dbReference type="Proteomes" id="UP000326532">
    <property type="component" value="Unassembled WGS sequence"/>
</dbReference>
<comment type="catalytic activity">
    <reaction evidence="7">
        <text>L-threonyl-[protein] + ATP = O-phospho-L-threonyl-[protein] + ADP + H(+)</text>
        <dbReference type="Rhea" id="RHEA:46608"/>
        <dbReference type="Rhea" id="RHEA-COMP:11060"/>
        <dbReference type="Rhea" id="RHEA-COMP:11605"/>
        <dbReference type="ChEBI" id="CHEBI:15378"/>
        <dbReference type="ChEBI" id="CHEBI:30013"/>
        <dbReference type="ChEBI" id="CHEBI:30616"/>
        <dbReference type="ChEBI" id="CHEBI:61977"/>
        <dbReference type="ChEBI" id="CHEBI:456216"/>
        <dbReference type="EC" id="2.7.11.1"/>
    </reaction>
</comment>
<dbReference type="InterPro" id="IPR011009">
    <property type="entry name" value="Kinase-like_dom_sf"/>
</dbReference>
<dbReference type="Gene3D" id="3.30.200.20">
    <property type="entry name" value="Phosphorylase Kinase, domain 1"/>
    <property type="match status" value="1"/>
</dbReference>
<dbReference type="Gene3D" id="1.10.510.10">
    <property type="entry name" value="Transferase(Phosphotransferase) domain 1"/>
    <property type="match status" value="2"/>
</dbReference>
<name>A0A5N6DIG3_ASPPA</name>
<dbReference type="GO" id="GO:0005737">
    <property type="term" value="C:cytoplasm"/>
    <property type="evidence" value="ECO:0007669"/>
    <property type="project" value="TreeGrafter"/>
</dbReference>
<dbReference type="Pfam" id="PF20174">
    <property type="entry name" value="DUF6540"/>
    <property type="match status" value="1"/>
</dbReference>
<keyword evidence="4" id="KW-0547">Nucleotide-binding</keyword>
<feature type="domain" description="Protein kinase" evidence="10">
    <location>
        <begin position="17"/>
        <end position="288"/>
    </location>
</feature>
<dbReference type="Pfam" id="PF00069">
    <property type="entry name" value="Pkinase"/>
    <property type="match status" value="1"/>
</dbReference>
<evidence type="ECO:0000256" key="1">
    <source>
        <dbReference type="ARBA" id="ARBA00012513"/>
    </source>
</evidence>
<sequence length="375" mass="42430">MRRYHPVHLYDIFNDRYEVRAKLAFGQFSTVWLAYDQVHQQQVALKILKADASKDSKELSILLHLNHSMNLLDYFEHHGPNGTHLCLILPVMISDGEAMTITGRPYCVAYVQVVSRQILLGLDFLHRSGIIYCAAFCRQREQWPVTPTALRAPELIHHNAWDASIDIWTLGCSGCETPNFQDKNLPPPPPPPPLIGKTAPKPPSVASEGPAGAYLVELLIFNGWPFKDHWAYWVRSHSSPDIGVQLHATGDVRNGFVFQIKRNYDFHDENSERPSTRIPLQWIDGKFFDERAMMNNGVFKLDDVPVCGSEASVYKVKAPEKSLNTATETAIAEGQKGQKVNQRNCQTWIVESADQLVRDGIFNQEVATYLHAIEQ</sequence>
<dbReference type="PANTHER" id="PTHR47634">
    <property type="entry name" value="PROTEIN KINASE DOMAIN-CONTAINING PROTEIN-RELATED"/>
    <property type="match status" value="1"/>
</dbReference>
<organism evidence="11 12">
    <name type="scientific">Aspergillus parasiticus</name>
    <dbReference type="NCBI Taxonomy" id="5067"/>
    <lineage>
        <taxon>Eukaryota</taxon>
        <taxon>Fungi</taxon>
        <taxon>Dikarya</taxon>
        <taxon>Ascomycota</taxon>
        <taxon>Pezizomycotina</taxon>
        <taxon>Eurotiomycetes</taxon>
        <taxon>Eurotiomycetidae</taxon>
        <taxon>Eurotiales</taxon>
        <taxon>Aspergillaceae</taxon>
        <taxon>Aspergillus</taxon>
        <taxon>Aspergillus subgen. Circumdati</taxon>
    </lineage>
</organism>
<dbReference type="GO" id="GO:0005524">
    <property type="term" value="F:ATP binding"/>
    <property type="evidence" value="ECO:0007669"/>
    <property type="project" value="UniProtKB-KW"/>
</dbReference>
<evidence type="ECO:0000256" key="6">
    <source>
        <dbReference type="ARBA" id="ARBA00022840"/>
    </source>
</evidence>
<evidence type="ECO:0000256" key="3">
    <source>
        <dbReference type="ARBA" id="ARBA00022679"/>
    </source>
</evidence>
<keyword evidence="3" id="KW-0808">Transferase</keyword>
<evidence type="ECO:0000256" key="9">
    <source>
        <dbReference type="SAM" id="MobiDB-lite"/>
    </source>
</evidence>
<dbReference type="GO" id="GO:0004674">
    <property type="term" value="F:protein serine/threonine kinase activity"/>
    <property type="evidence" value="ECO:0007669"/>
    <property type="project" value="UniProtKB-KW"/>
</dbReference>
<keyword evidence="6" id="KW-0067">ATP-binding</keyword>
<dbReference type="InterPro" id="IPR051334">
    <property type="entry name" value="SRPK"/>
</dbReference>
<gene>
    <name evidence="11" type="ORF">BDV34DRAFT_213459</name>
</gene>
<feature type="region of interest" description="Disordered" evidence="9">
    <location>
        <begin position="181"/>
        <end position="206"/>
    </location>
</feature>
<dbReference type="VEuPathDB" id="FungiDB:BDV34DRAFT_213459"/>
<evidence type="ECO:0000256" key="4">
    <source>
        <dbReference type="ARBA" id="ARBA00022741"/>
    </source>
</evidence>
<dbReference type="InterPro" id="IPR046670">
    <property type="entry name" value="DUF6540"/>
</dbReference>
<dbReference type="GO" id="GO:0000245">
    <property type="term" value="P:spliceosomal complex assembly"/>
    <property type="evidence" value="ECO:0007669"/>
    <property type="project" value="TreeGrafter"/>
</dbReference>
<evidence type="ECO:0000259" key="10">
    <source>
        <dbReference type="PROSITE" id="PS50011"/>
    </source>
</evidence>
<dbReference type="GO" id="GO:0005634">
    <property type="term" value="C:nucleus"/>
    <property type="evidence" value="ECO:0007669"/>
    <property type="project" value="TreeGrafter"/>
</dbReference>
<keyword evidence="2" id="KW-0723">Serine/threonine-protein kinase</keyword>
<dbReference type="PROSITE" id="PS50011">
    <property type="entry name" value="PROTEIN_KINASE_DOM"/>
    <property type="match status" value="1"/>
</dbReference>
<dbReference type="EMBL" id="ML734975">
    <property type="protein sequence ID" value="KAB8204881.1"/>
    <property type="molecule type" value="Genomic_DNA"/>
</dbReference>
<evidence type="ECO:0000313" key="11">
    <source>
        <dbReference type="EMBL" id="KAB8204881.1"/>
    </source>
</evidence>
<dbReference type="EC" id="2.7.11.1" evidence="1"/>
<keyword evidence="5 11" id="KW-0418">Kinase</keyword>
<evidence type="ECO:0000313" key="12">
    <source>
        <dbReference type="Proteomes" id="UP000326532"/>
    </source>
</evidence>
<dbReference type="SMART" id="SM00220">
    <property type="entry name" value="S_TKc"/>
    <property type="match status" value="1"/>
</dbReference>
<keyword evidence="12" id="KW-1185">Reference proteome</keyword>